<dbReference type="Proteomes" id="UP001227230">
    <property type="component" value="Chromosome 13"/>
</dbReference>
<reference evidence="1 2" key="1">
    <citation type="journal article" date="2023" name="Hortic Res">
        <title>The complete reference genome for grapevine (Vitis vinifera L.) genetics and breeding.</title>
        <authorList>
            <person name="Shi X."/>
            <person name="Cao S."/>
            <person name="Wang X."/>
            <person name="Huang S."/>
            <person name="Wang Y."/>
            <person name="Liu Z."/>
            <person name="Liu W."/>
            <person name="Leng X."/>
            <person name="Peng Y."/>
            <person name="Wang N."/>
            <person name="Wang Y."/>
            <person name="Ma Z."/>
            <person name="Xu X."/>
            <person name="Zhang F."/>
            <person name="Xue H."/>
            <person name="Zhong H."/>
            <person name="Wang Y."/>
            <person name="Zhang K."/>
            <person name="Velt A."/>
            <person name="Avia K."/>
            <person name="Holtgrawe D."/>
            <person name="Grimplet J."/>
            <person name="Matus J.T."/>
            <person name="Ware D."/>
            <person name="Wu X."/>
            <person name="Wang H."/>
            <person name="Liu C."/>
            <person name="Fang Y."/>
            <person name="Rustenholz C."/>
            <person name="Cheng Z."/>
            <person name="Xiao H."/>
            <person name="Zhou Y."/>
        </authorList>
    </citation>
    <scope>NUCLEOTIDE SEQUENCE [LARGE SCALE GENOMIC DNA]</scope>
    <source>
        <strain evidence="2">cv. Pinot noir / PN40024</strain>
        <tissue evidence="1">Leaf</tissue>
    </source>
</reference>
<keyword evidence="2" id="KW-1185">Reference proteome</keyword>
<gene>
    <name evidence="1" type="ORF">VitviT2T_020581</name>
</gene>
<evidence type="ECO:0000313" key="2">
    <source>
        <dbReference type="Proteomes" id="UP001227230"/>
    </source>
</evidence>
<name>A0ABY9D774_VITVI</name>
<organism evidence="1 2">
    <name type="scientific">Vitis vinifera</name>
    <name type="common">Grape</name>
    <dbReference type="NCBI Taxonomy" id="29760"/>
    <lineage>
        <taxon>Eukaryota</taxon>
        <taxon>Viridiplantae</taxon>
        <taxon>Streptophyta</taxon>
        <taxon>Embryophyta</taxon>
        <taxon>Tracheophyta</taxon>
        <taxon>Spermatophyta</taxon>
        <taxon>Magnoliopsida</taxon>
        <taxon>eudicotyledons</taxon>
        <taxon>Gunneridae</taxon>
        <taxon>Pentapetalae</taxon>
        <taxon>rosids</taxon>
        <taxon>Vitales</taxon>
        <taxon>Vitaceae</taxon>
        <taxon>Viteae</taxon>
        <taxon>Vitis</taxon>
    </lineage>
</organism>
<evidence type="ECO:0000313" key="1">
    <source>
        <dbReference type="EMBL" id="WKA02386.1"/>
    </source>
</evidence>
<dbReference type="EMBL" id="CP126660">
    <property type="protein sequence ID" value="WKA02386.1"/>
    <property type="molecule type" value="Genomic_DNA"/>
</dbReference>
<accession>A0ABY9D774</accession>
<protein>
    <submittedName>
        <fullName evidence="1">Uncharacterized protein</fullName>
    </submittedName>
</protein>
<proteinExistence type="predicted"/>
<sequence length="98" mass="11415">MEKTETRLKINRFLDSAVENEWRSEHGDTTDYGGQDGRLWRSVGMRARDTAGDESTRHGWRRRCSAMEEKRGAEDARLWRSVEMRARDTAGDESTRHS</sequence>